<dbReference type="InterPro" id="IPR001155">
    <property type="entry name" value="OxRdtase_FMN_N"/>
</dbReference>
<dbReference type="PANTHER" id="PTHR42917:SF2">
    <property type="entry name" value="2,4-DIENOYL-COA REDUCTASE [(2E)-ENOYL-COA-PRODUCING]"/>
    <property type="match status" value="1"/>
</dbReference>
<dbReference type="InterPro" id="IPR051793">
    <property type="entry name" value="NADH:flavin_oxidoreductase"/>
</dbReference>
<evidence type="ECO:0000256" key="2">
    <source>
        <dbReference type="ARBA" id="ARBA00001966"/>
    </source>
</evidence>
<evidence type="ECO:0000256" key="3">
    <source>
        <dbReference type="ARBA" id="ARBA00011048"/>
    </source>
</evidence>
<evidence type="ECO:0000256" key="1">
    <source>
        <dbReference type="ARBA" id="ARBA00001917"/>
    </source>
</evidence>
<evidence type="ECO:0000259" key="10">
    <source>
        <dbReference type="Pfam" id="PF00724"/>
    </source>
</evidence>
<dbReference type="PANTHER" id="PTHR42917">
    <property type="entry name" value="2,4-DIENOYL-COA REDUCTASE"/>
    <property type="match status" value="1"/>
</dbReference>
<comment type="cofactor">
    <cofactor evidence="1">
        <name>FMN</name>
        <dbReference type="ChEBI" id="CHEBI:58210"/>
    </cofactor>
</comment>
<keyword evidence="6" id="KW-0479">Metal-binding</keyword>
<evidence type="ECO:0000256" key="9">
    <source>
        <dbReference type="ARBA" id="ARBA00023014"/>
    </source>
</evidence>
<dbReference type="Gene3D" id="3.50.50.60">
    <property type="entry name" value="FAD/NAD(P)-binding domain"/>
    <property type="match status" value="1"/>
</dbReference>
<evidence type="ECO:0000313" key="12">
    <source>
        <dbReference type="EMBL" id="MBM6774174.1"/>
    </source>
</evidence>
<dbReference type="InterPro" id="IPR023753">
    <property type="entry name" value="FAD/NAD-binding_dom"/>
</dbReference>
<dbReference type="PRINTS" id="PR00368">
    <property type="entry name" value="FADPNR"/>
</dbReference>
<keyword evidence="5" id="KW-0288">FMN</keyword>
<evidence type="ECO:0000256" key="4">
    <source>
        <dbReference type="ARBA" id="ARBA00022630"/>
    </source>
</evidence>
<keyword evidence="9" id="KW-0411">Iron-sulfur</keyword>
<evidence type="ECO:0000256" key="5">
    <source>
        <dbReference type="ARBA" id="ARBA00022643"/>
    </source>
</evidence>
<keyword evidence="8" id="KW-0408">Iron</keyword>
<dbReference type="Proteomes" id="UP000712527">
    <property type="component" value="Unassembled WGS sequence"/>
</dbReference>
<dbReference type="CDD" id="cd02803">
    <property type="entry name" value="OYE_like_FMN_family"/>
    <property type="match status" value="1"/>
</dbReference>
<dbReference type="RefSeq" id="WP_204792536.1">
    <property type="nucleotide sequence ID" value="NZ_JACSNQ010000002.1"/>
</dbReference>
<dbReference type="EMBL" id="JACSNQ010000002">
    <property type="protein sequence ID" value="MBM6774174.1"/>
    <property type="molecule type" value="Genomic_DNA"/>
</dbReference>
<comment type="cofactor">
    <cofactor evidence="2">
        <name>[4Fe-4S] cluster</name>
        <dbReference type="ChEBI" id="CHEBI:49883"/>
    </cofactor>
</comment>
<evidence type="ECO:0000313" key="13">
    <source>
        <dbReference type="Proteomes" id="UP000712527"/>
    </source>
</evidence>
<dbReference type="SUPFAM" id="SSF51395">
    <property type="entry name" value="FMN-linked oxidoreductases"/>
    <property type="match status" value="1"/>
</dbReference>
<evidence type="ECO:0000259" key="11">
    <source>
        <dbReference type="Pfam" id="PF07992"/>
    </source>
</evidence>
<organism evidence="12 13">
    <name type="scientific">Olsenella profusa</name>
    <dbReference type="NCBI Taxonomy" id="138595"/>
    <lineage>
        <taxon>Bacteria</taxon>
        <taxon>Bacillati</taxon>
        <taxon>Actinomycetota</taxon>
        <taxon>Coriobacteriia</taxon>
        <taxon>Coriobacteriales</taxon>
        <taxon>Atopobiaceae</taxon>
        <taxon>Olsenella</taxon>
    </lineage>
</organism>
<reference evidence="12 13" key="1">
    <citation type="journal article" date="2021" name="Sci. Rep.">
        <title>The distribution of antibiotic resistance genes in chicken gut microbiota commensals.</title>
        <authorList>
            <person name="Juricova H."/>
            <person name="Matiasovicova J."/>
            <person name="Kubasova T."/>
            <person name="Cejkova D."/>
            <person name="Rychlik I."/>
        </authorList>
    </citation>
    <scope>NUCLEOTIDE SEQUENCE [LARGE SCALE GENOMIC DNA]</scope>
    <source>
        <strain evidence="12 13">An794</strain>
    </source>
</reference>
<evidence type="ECO:0000256" key="8">
    <source>
        <dbReference type="ARBA" id="ARBA00023004"/>
    </source>
</evidence>
<dbReference type="Gene3D" id="3.40.50.720">
    <property type="entry name" value="NAD(P)-binding Rossmann-like Domain"/>
    <property type="match status" value="1"/>
</dbReference>
<dbReference type="Pfam" id="PF00724">
    <property type="entry name" value="Oxidored_FMN"/>
    <property type="match status" value="1"/>
</dbReference>
<protein>
    <submittedName>
        <fullName evidence="12">FAD-dependent oxidoreductase</fullName>
    </submittedName>
</protein>
<dbReference type="InterPro" id="IPR013785">
    <property type="entry name" value="Aldolase_TIM"/>
</dbReference>
<keyword evidence="13" id="KW-1185">Reference proteome</keyword>
<sequence length="657" mass="69803">MATTKDLASSSEKYPMLFSPLKVGTQEVRNRVFMPPVSTNLADHGYVTDALIDHYASRAAGGVGLIVTEVVTVEPTYVYLPGDMCMADDSYVEGWTRLAAAVHEGGAKLLPQLFHPAYMAFPLPGTPQLIAPSNVGPYYAREAPRPVTREELKVLVRQFGDAAERMRRAGTDGVEIHAAHAHGLLGGFLSPLYNKRTDEYGGDIDARLRLTLEVVREVRERCGDDFIIDVRISGDEYSDGGLTVTDMCHVARELERAGVDMLHVSGGTTIKRGSAIPAAGTRQGSHAAVARQIKACVSIPVATVGRINEAWIAEELLEEGVADACMMGRANLCDAEFCNKAAAGRTDDIRPCIGCLRCLTGIMFGKPIACTVNPDVEHDDGAQGPAAEKRDVLVIGAGPAGMEAAFVAARRGHHVVLVDAADEPGGTMCIAAVPIAKQDLARVIKFQARRLEQAGVEVRLDRRLTAEDVRRDFPGYEVVLATGAEPIVPAWAGAFKQAVTADDILAGRAFPGKRIVVVGGGSVGCEVADYLAPLVNDLAKGNRDVTLVEMGPTLDPTEGAAGRAALITRMLAKGVHVLTEARVTNVTEDTICYEKDGEKHEIAGADTMVLALGYRPDPTLADELAAAGASVHVIGDAEKPGNIKDAMAAAYALAREL</sequence>
<comment type="similarity">
    <text evidence="3">In the N-terminal section; belongs to the NADH:flavin oxidoreductase/NADH oxidase family.</text>
</comment>
<evidence type="ECO:0000256" key="6">
    <source>
        <dbReference type="ARBA" id="ARBA00022723"/>
    </source>
</evidence>
<dbReference type="InterPro" id="IPR036188">
    <property type="entry name" value="FAD/NAD-bd_sf"/>
</dbReference>
<gene>
    <name evidence="12" type="ORF">H9X80_01205</name>
</gene>
<evidence type="ECO:0000256" key="7">
    <source>
        <dbReference type="ARBA" id="ARBA00023002"/>
    </source>
</evidence>
<comment type="caution">
    <text evidence="12">The sequence shown here is derived from an EMBL/GenBank/DDBJ whole genome shotgun (WGS) entry which is preliminary data.</text>
</comment>
<dbReference type="Pfam" id="PF07992">
    <property type="entry name" value="Pyr_redox_2"/>
    <property type="match status" value="1"/>
</dbReference>
<dbReference type="PRINTS" id="PR00469">
    <property type="entry name" value="PNDRDTASEII"/>
</dbReference>
<name>A0ABS2EZM7_9ACTN</name>
<keyword evidence="7" id="KW-0560">Oxidoreductase</keyword>
<dbReference type="SUPFAM" id="SSF51905">
    <property type="entry name" value="FAD/NAD(P)-binding domain"/>
    <property type="match status" value="1"/>
</dbReference>
<keyword evidence="4" id="KW-0285">Flavoprotein</keyword>
<feature type="domain" description="NADH:flavin oxidoreductase/NADH oxidase N-terminal" evidence="10">
    <location>
        <begin position="17"/>
        <end position="347"/>
    </location>
</feature>
<proteinExistence type="inferred from homology"/>
<dbReference type="Gene3D" id="3.20.20.70">
    <property type="entry name" value="Aldolase class I"/>
    <property type="match status" value="1"/>
</dbReference>
<feature type="domain" description="FAD/NAD(P)-binding" evidence="11">
    <location>
        <begin position="391"/>
        <end position="624"/>
    </location>
</feature>
<accession>A0ABS2EZM7</accession>